<gene>
    <name evidence="14" type="ordered locus">HRM2_43310</name>
</gene>
<evidence type="ECO:0000256" key="7">
    <source>
        <dbReference type="ARBA" id="ARBA00023136"/>
    </source>
</evidence>
<dbReference type="InterPro" id="IPR037066">
    <property type="entry name" value="Plug_dom_sf"/>
</dbReference>
<evidence type="ECO:0000256" key="1">
    <source>
        <dbReference type="ARBA" id="ARBA00004571"/>
    </source>
</evidence>
<comment type="similarity">
    <text evidence="10 11">Belongs to the TonB-dependent receptor family.</text>
</comment>
<dbReference type="eggNOG" id="COG4771">
    <property type="taxonomic scope" value="Bacteria"/>
</dbReference>
<reference evidence="14 15" key="1">
    <citation type="journal article" date="2009" name="Environ. Microbiol.">
        <title>Genome sequence of Desulfobacterium autotrophicum HRM2, a marine sulfate reducer oxidizing organic carbon completely to carbon dioxide.</title>
        <authorList>
            <person name="Strittmatter A.W."/>
            <person name="Liesegang H."/>
            <person name="Rabus R."/>
            <person name="Decker I."/>
            <person name="Amann J."/>
            <person name="Andres S."/>
            <person name="Henne A."/>
            <person name="Fricke W.F."/>
            <person name="Martinez-Arias R."/>
            <person name="Bartels D."/>
            <person name="Goesmann A."/>
            <person name="Krause L."/>
            <person name="Puehler A."/>
            <person name="Klenk H.P."/>
            <person name="Richter M."/>
            <person name="Schuler M."/>
            <person name="Gloeckner F.O."/>
            <person name="Meyerdierks A."/>
            <person name="Gottschalk G."/>
            <person name="Amann R."/>
        </authorList>
    </citation>
    <scope>NUCLEOTIDE SEQUENCE [LARGE SCALE GENOMIC DNA]</scope>
    <source>
        <strain evidence="15">ATCC 43914 / DSM 3382 / HRM2</strain>
    </source>
</reference>
<dbReference type="STRING" id="177437.HRM2_43310"/>
<name>C0QDW6_DESAH</name>
<dbReference type="GO" id="GO:0015344">
    <property type="term" value="F:siderophore uptake transmembrane transporter activity"/>
    <property type="evidence" value="ECO:0007669"/>
    <property type="project" value="TreeGrafter"/>
</dbReference>
<dbReference type="PANTHER" id="PTHR30069">
    <property type="entry name" value="TONB-DEPENDENT OUTER MEMBRANE RECEPTOR"/>
    <property type="match status" value="1"/>
</dbReference>
<keyword evidence="9 10" id="KW-0998">Cell outer membrane</keyword>
<keyword evidence="5" id="KW-0732">Signal</keyword>
<protein>
    <submittedName>
        <fullName evidence="14">Receptor protein</fullName>
    </submittedName>
</protein>
<evidence type="ECO:0000256" key="6">
    <source>
        <dbReference type="ARBA" id="ARBA00023077"/>
    </source>
</evidence>
<dbReference type="HOGENOM" id="CLU_561091_0_0_7"/>
<dbReference type="SUPFAM" id="SSF56935">
    <property type="entry name" value="Porins"/>
    <property type="match status" value="1"/>
</dbReference>
<dbReference type="InterPro" id="IPR012910">
    <property type="entry name" value="Plug_dom"/>
</dbReference>
<evidence type="ECO:0000259" key="13">
    <source>
        <dbReference type="Pfam" id="PF07715"/>
    </source>
</evidence>
<dbReference type="Gene3D" id="2.40.170.20">
    <property type="entry name" value="TonB-dependent receptor, beta-barrel domain"/>
    <property type="match status" value="1"/>
</dbReference>
<dbReference type="InterPro" id="IPR036942">
    <property type="entry name" value="Beta-barrel_TonB_sf"/>
</dbReference>
<feature type="domain" description="TonB-dependent receptor plug" evidence="13">
    <location>
        <begin position="59"/>
        <end position="167"/>
    </location>
</feature>
<evidence type="ECO:0000313" key="15">
    <source>
        <dbReference type="Proteomes" id="UP000000442"/>
    </source>
</evidence>
<dbReference type="KEGG" id="dat:HRM2_43310"/>
<sequence length="486" mass="54758">MLKSMKNKNLFSFLFIIFTPFFLISLCFGANTTDLTQFSIEQLMEVQVTSVAKKSQGLSDSAAAIFVITNEDLRRSGVTNIPDALRMVPGMNVARIDSNKWAVNSRGFNGRFSAQLLVMIDGRSVYTPTFSGVYWEVNDVLLEDVDRIEVIRGPGATLWGANAVNGVINIITKSAKETQGGFVSAGAGNVEKTMAGFRYGGTTGKDITWRIYAKQNSRGAFEHLSGGDGNDDWKTTRTGFRMDSDLTARDNLTVQGDVYQGEINQDLFLISPTTPDSFMDTFPVETSVSGGNLLSRWERTLSSTSDLSLQVYYDTSRRTEDWINEDRDNVDIDFQHRFAPGARHEIIWGARYRYTQDDFSTSDKIDTAIVQLDSDSRCDQLYSAFIRDEILFLDNRLHLTLGSKFEHNDYSGFEIQPSARVMWSMNPSHKFWGAVSRAVRTPSKGRVTPQLPVWPTILPCWVHHLFPRDCPLRSTSLETKNLNRKR</sequence>
<evidence type="ECO:0000256" key="10">
    <source>
        <dbReference type="PROSITE-ProRule" id="PRU01360"/>
    </source>
</evidence>
<keyword evidence="2 10" id="KW-0813">Transport</keyword>
<evidence type="ECO:0000256" key="4">
    <source>
        <dbReference type="ARBA" id="ARBA00022692"/>
    </source>
</evidence>
<evidence type="ECO:0000256" key="11">
    <source>
        <dbReference type="RuleBase" id="RU003357"/>
    </source>
</evidence>
<keyword evidence="15" id="KW-1185">Reference proteome</keyword>
<organism evidence="14 15">
    <name type="scientific">Desulforapulum autotrophicum (strain ATCC 43914 / DSM 3382 / VKM B-1955 / HRM2)</name>
    <name type="common">Desulfobacterium autotrophicum</name>
    <dbReference type="NCBI Taxonomy" id="177437"/>
    <lineage>
        <taxon>Bacteria</taxon>
        <taxon>Pseudomonadati</taxon>
        <taxon>Thermodesulfobacteriota</taxon>
        <taxon>Desulfobacteria</taxon>
        <taxon>Desulfobacterales</taxon>
        <taxon>Desulfobacteraceae</taxon>
        <taxon>Desulforapulum</taxon>
    </lineage>
</organism>
<dbReference type="GO" id="GO:0044718">
    <property type="term" value="P:siderophore transmembrane transport"/>
    <property type="evidence" value="ECO:0007669"/>
    <property type="project" value="TreeGrafter"/>
</dbReference>
<evidence type="ECO:0000256" key="2">
    <source>
        <dbReference type="ARBA" id="ARBA00022448"/>
    </source>
</evidence>
<dbReference type="Pfam" id="PF00593">
    <property type="entry name" value="TonB_dep_Rec_b-barrel"/>
    <property type="match status" value="1"/>
</dbReference>
<evidence type="ECO:0000313" key="14">
    <source>
        <dbReference type="EMBL" id="ACN17387.1"/>
    </source>
</evidence>
<evidence type="ECO:0000256" key="8">
    <source>
        <dbReference type="ARBA" id="ARBA00023170"/>
    </source>
</evidence>
<dbReference type="GO" id="GO:0009279">
    <property type="term" value="C:cell outer membrane"/>
    <property type="evidence" value="ECO:0007669"/>
    <property type="project" value="UniProtKB-SubCell"/>
</dbReference>
<dbReference type="PANTHER" id="PTHR30069:SF29">
    <property type="entry name" value="HEMOGLOBIN AND HEMOGLOBIN-HAPTOGLOBIN-BINDING PROTEIN 1-RELATED"/>
    <property type="match status" value="1"/>
</dbReference>
<dbReference type="AlphaFoldDB" id="C0QDW6"/>
<evidence type="ECO:0000256" key="9">
    <source>
        <dbReference type="ARBA" id="ARBA00023237"/>
    </source>
</evidence>
<keyword evidence="8 14" id="KW-0675">Receptor</keyword>
<keyword evidence="6 11" id="KW-0798">TonB box</keyword>
<keyword evidence="7 10" id="KW-0472">Membrane</keyword>
<dbReference type="EMBL" id="CP001087">
    <property type="protein sequence ID" value="ACN17387.1"/>
    <property type="molecule type" value="Genomic_DNA"/>
</dbReference>
<keyword evidence="4 10" id="KW-0812">Transmembrane</keyword>
<keyword evidence="3 10" id="KW-1134">Transmembrane beta strand</keyword>
<comment type="subcellular location">
    <subcellularLocation>
        <location evidence="1 10">Cell outer membrane</location>
        <topology evidence="1 10">Multi-pass membrane protein</topology>
    </subcellularLocation>
</comment>
<evidence type="ECO:0000259" key="12">
    <source>
        <dbReference type="Pfam" id="PF00593"/>
    </source>
</evidence>
<dbReference type="InterPro" id="IPR039426">
    <property type="entry name" value="TonB-dep_rcpt-like"/>
</dbReference>
<feature type="domain" description="TonB-dependent receptor-like beta-barrel" evidence="12">
    <location>
        <begin position="195"/>
        <end position="447"/>
    </location>
</feature>
<dbReference type="Proteomes" id="UP000000442">
    <property type="component" value="Chromosome"/>
</dbReference>
<accession>C0QDW6</accession>
<evidence type="ECO:0000256" key="5">
    <source>
        <dbReference type="ARBA" id="ARBA00022729"/>
    </source>
</evidence>
<dbReference type="PROSITE" id="PS52016">
    <property type="entry name" value="TONB_DEPENDENT_REC_3"/>
    <property type="match status" value="1"/>
</dbReference>
<proteinExistence type="inferred from homology"/>
<evidence type="ECO:0000256" key="3">
    <source>
        <dbReference type="ARBA" id="ARBA00022452"/>
    </source>
</evidence>
<dbReference type="InterPro" id="IPR000531">
    <property type="entry name" value="Beta-barrel_TonB"/>
</dbReference>
<dbReference type="Gene3D" id="2.170.130.10">
    <property type="entry name" value="TonB-dependent receptor, plug domain"/>
    <property type="match status" value="1"/>
</dbReference>
<dbReference type="Pfam" id="PF07715">
    <property type="entry name" value="Plug"/>
    <property type="match status" value="1"/>
</dbReference>